<dbReference type="GO" id="GO:0004519">
    <property type="term" value="F:endonuclease activity"/>
    <property type="evidence" value="ECO:0007669"/>
    <property type="project" value="InterPro"/>
</dbReference>
<accession>A0A517YS35</accession>
<dbReference type="Proteomes" id="UP000317369">
    <property type="component" value="Chromosome"/>
</dbReference>
<organism evidence="2 3">
    <name type="scientific">Poriferisphaera corsica</name>
    <dbReference type="NCBI Taxonomy" id="2528020"/>
    <lineage>
        <taxon>Bacteria</taxon>
        <taxon>Pseudomonadati</taxon>
        <taxon>Planctomycetota</taxon>
        <taxon>Phycisphaerae</taxon>
        <taxon>Phycisphaerales</taxon>
        <taxon>Phycisphaeraceae</taxon>
        <taxon>Poriferisphaera</taxon>
    </lineage>
</organism>
<dbReference type="Pfam" id="PF20454">
    <property type="entry name" value="GpA_nuclease"/>
    <property type="match status" value="1"/>
</dbReference>
<dbReference type="KEGG" id="pcor:KS4_10800"/>
<dbReference type="Gene3D" id="3.40.50.300">
    <property type="entry name" value="P-loop containing nucleotide triphosphate hydrolases"/>
    <property type="match status" value="1"/>
</dbReference>
<sequence>MNLRKLKPAELLRVINSTRFGNVLSESQLRRHRNMAGYTIGDVRSIDLLRYAAWLTLQYSQEIKQSGGYEQHKKRMAEQAAEMVRSAQDIGVLPEVADPERKKNATESFRGLCETYFPEVFYLPWSADHEKVISKIEKAVTSGGLFAVAMPRGSGKTVLMQMACLWAALTGATPFVCLIAASADRAKDLLENIKVWLETNPLLAADFPEVCYPIKALERITNRQKGQKFQGEPTRIEWAADKIVLPTIPGSKASGVVISCSGMKGSDLRGQNHARPDGQVVRPALVMVDDPQTTESAWSPSQSQRREAILAGDVLGMAGPSKKIAGLMACTVIRPGDMADNMLDRQKHPEWQGQRTKMVYKFPSNEKLWATYAQIRADSLRNDSDGSEATKFYQENQVAMDEGAVVAWPQRFYEGELSAIQHAMNLKLRDDAAFFAEYQNEPIVETEGEEMLTPEEIAKKTNGYLPGAVPIGCNHLTMFIDVQQKVLFWMICGWEDDFTGYVLDYGVWPSPDPGRHYFALANLQNTLAKAKPGAGLEGQIYHGLEQLTLQTLSRIYRREDGAEMHINRCMIDANWGQSTDVVYQFCRQSEFATILLPSHGKYVGASSTPFSEYKRKRGDRIGHHWRIPNITGRRQVRHALVDTNYWKSFVHARLSVAMGDPGCLSLYGRDTERHRLLADHMTAEYRVKTLARGRVVDEWKLKAARPDNHWLDCLVGCAVGASMMGASLPGTNAVVKQTAKRLRLSGLQHKKARQKRG</sequence>
<dbReference type="RefSeq" id="WP_200761594.1">
    <property type="nucleotide sequence ID" value="NZ_CP036425.1"/>
</dbReference>
<evidence type="ECO:0000313" key="3">
    <source>
        <dbReference type="Proteomes" id="UP000317369"/>
    </source>
</evidence>
<proteinExistence type="predicted"/>
<evidence type="ECO:0000259" key="1">
    <source>
        <dbReference type="Pfam" id="PF20454"/>
    </source>
</evidence>
<reference evidence="2 3" key="1">
    <citation type="submission" date="2019-02" db="EMBL/GenBank/DDBJ databases">
        <title>Deep-cultivation of Planctomycetes and their phenomic and genomic characterization uncovers novel biology.</title>
        <authorList>
            <person name="Wiegand S."/>
            <person name="Jogler M."/>
            <person name="Boedeker C."/>
            <person name="Pinto D."/>
            <person name="Vollmers J."/>
            <person name="Rivas-Marin E."/>
            <person name="Kohn T."/>
            <person name="Peeters S.H."/>
            <person name="Heuer A."/>
            <person name="Rast P."/>
            <person name="Oberbeckmann S."/>
            <person name="Bunk B."/>
            <person name="Jeske O."/>
            <person name="Meyerdierks A."/>
            <person name="Storesund J.E."/>
            <person name="Kallscheuer N."/>
            <person name="Luecker S."/>
            <person name="Lage O.M."/>
            <person name="Pohl T."/>
            <person name="Merkel B.J."/>
            <person name="Hornburger P."/>
            <person name="Mueller R.-W."/>
            <person name="Bruemmer F."/>
            <person name="Labrenz M."/>
            <person name="Spormann A.M."/>
            <person name="Op den Camp H."/>
            <person name="Overmann J."/>
            <person name="Amann R."/>
            <person name="Jetten M.S.M."/>
            <person name="Mascher T."/>
            <person name="Medema M.H."/>
            <person name="Devos D.P."/>
            <person name="Kaster A.-K."/>
            <person name="Ovreas L."/>
            <person name="Rohde M."/>
            <person name="Galperin M.Y."/>
            <person name="Jogler C."/>
        </authorList>
    </citation>
    <scope>NUCLEOTIDE SEQUENCE [LARGE SCALE GENOMIC DNA]</scope>
    <source>
        <strain evidence="2 3">KS4</strain>
    </source>
</reference>
<dbReference type="SUPFAM" id="SSF52540">
    <property type="entry name" value="P-loop containing nucleoside triphosphate hydrolases"/>
    <property type="match status" value="1"/>
</dbReference>
<keyword evidence="3" id="KW-1185">Reference proteome</keyword>
<dbReference type="EMBL" id="CP036425">
    <property type="protein sequence ID" value="QDU33039.1"/>
    <property type="molecule type" value="Genomic_DNA"/>
</dbReference>
<protein>
    <submittedName>
        <fullName evidence="2">Phage terminase large subunit (GpA)</fullName>
    </submittedName>
</protein>
<gene>
    <name evidence="2" type="ORF">KS4_10800</name>
</gene>
<dbReference type="InterPro" id="IPR046454">
    <property type="entry name" value="GpA_endonuclease"/>
</dbReference>
<dbReference type="InterPro" id="IPR027417">
    <property type="entry name" value="P-loop_NTPase"/>
</dbReference>
<name>A0A517YS35_9BACT</name>
<dbReference type="AlphaFoldDB" id="A0A517YS35"/>
<feature type="domain" description="Terminase large subunit GpA endonuclease" evidence="1">
    <location>
        <begin position="446"/>
        <end position="726"/>
    </location>
</feature>
<evidence type="ECO:0000313" key="2">
    <source>
        <dbReference type="EMBL" id="QDU33039.1"/>
    </source>
</evidence>